<dbReference type="Pfam" id="PF09339">
    <property type="entry name" value="HTH_IclR"/>
    <property type="match status" value="1"/>
</dbReference>
<feature type="domain" description="IclR-ED" evidence="9">
    <location>
        <begin position="66"/>
        <end position="247"/>
    </location>
</feature>
<keyword evidence="1" id="KW-0319">Glycerol metabolism</keyword>
<proteinExistence type="predicted"/>
<dbReference type="PANTHER" id="PTHR30136">
    <property type="entry name" value="HELIX-TURN-HELIX TRANSCRIPTIONAL REGULATOR, ICLR FAMILY"/>
    <property type="match status" value="1"/>
</dbReference>
<reference evidence="10" key="1">
    <citation type="submission" date="2021-02" db="EMBL/GenBank/DDBJ databases">
        <title>Draft genome sequence of Microbispora sp. RL4-1S isolated from rice leaves in Thailand.</title>
        <authorList>
            <person name="Muangham S."/>
            <person name="Duangmal K."/>
        </authorList>
    </citation>
    <scope>NUCLEOTIDE SEQUENCE</scope>
    <source>
        <strain evidence="10">RL4-1S</strain>
    </source>
</reference>
<dbReference type="InterPro" id="IPR029016">
    <property type="entry name" value="GAF-like_dom_sf"/>
</dbReference>
<evidence type="ECO:0000259" key="8">
    <source>
        <dbReference type="PROSITE" id="PS51077"/>
    </source>
</evidence>
<dbReference type="GO" id="GO:0006071">
    <property type="term" value="P:glycerol metabolic process"/>
    <property type="evidence" value="ECO:0007669"/>
    <property type="project" value="UniProtKB-KW"/>
</dbReference>
<evidence type="ECO:0000256" key="3">
    <source>
        <dbReference type="ARBA" id="ARBA00023125"/>
    </source>
</evidence>
<comment type="caution">
    <text evidence="10">The sequence shown here is derived from an EMBL/GenBank/DDBJ whole genome shotgun (WGS) entry which is preliminary data.</text>
</comment>
<dbReference type="GO" id="GO:0045892">
    <property type="term" value="P:negative regulation of DNA-templated transcription"/>
    <property type="evidence" value="ECO:0007669"/>
    <property type="project" value="TreeGrafter"/>
</dbReference>
<keyword evidence="3" id="KW-0238">DNA-binding</keyword>
<keyword evidence="4" id="KW-0804">Transcription</keyword>
<sequence>MVIQSVERAALILRALGSGAPRLGVTEIAERVGLAKPTVHGLLRTLAACELVVQDADTGKYALGPAVLQLGNAYLDGSELRARSLLWAGSLAERVNEAVWVGTLSGSRVIVLHHVFRPDDVVQILEVGAAIPWHACALGHAIVAHDPRREELLAGELVPLTGLTRTSRPDLERALAAVREDGYAIEDQEAALGDAGIAAPVFGRDGSVAGAVGAIGPAERLLDRERREDVARAVRETARAVSRDLGAPRSAGHRDPAAFSAPMMSADDAAPGSSWPTLRGPR</sequence>
<evidence type="ECO:0000259" key="9">
    <source>
        <dbReference type="PROSITE" id="PS51078"/>
    </source>
</evidence>
<evidence type="ECO:0000256" key="1">
    <source>
        <dbReference type="ARBA" id="ARBA00022798"/>
    </source>
</evidence>
<evidence type="ECO:0000256" key="5">
    <source>
        <dbReference type="ARBA" id="ARBA00058938"/>
    </source>
</evidence>
<name>A0A940WJA4_9ACTN</name>
<organism evidence="10 11">
    <name type="scientific">Microbispora oryzae</name>
    <dbReference type="NCBI Taxonomy" id="2806554"/>
    <lineage>
        <taxon>Bacteria</taxon>
        <taxon>Bacillati</taxon>
        <taxon>Actinomycetota</taxon>
        <taxon>Actinomycetes</taxon>
        <taxon>Streptosporangiales</taxon>
        <taxon>Streptosporangiaceae</taxon>
        <taxon>Microbispora</taxon>
    </lineage>
</organism>
<gene>
    <name evidence="10" type="ORF">JOL79_00200</name>
</gene>
<dbReference type="SUPFAM" id="SSF46785">
    <property type="entry name" value="Winged helix' DNA-binding domain"/>
    <property type="match status" value="1"/>
</dbReference>
<dbReference type="PROSITE" id="PS51077">
    <property type="entry name" value="HTH_ICLR"/>
    <property type="match status" value="1"/>
</dbReference>
<accession>A0A940WJA4</accession>
<evidence type="ECO:0000313" key="10">
    <source>
        <dbReference type="EMBL" id="MBP2702216.1"/>
    </source>
</evidence>
<dbReference type="InterPro" id="IPR005471">
    <property type="entry name" value="Tscrpt_reg_IclR_N"/>
</dbReference>
<dbReference type="GO" id="GO:0003700">
    <property type="term" value="F:DNA-binding transcription factor activity"/>
    <property type="evidence" value="ECO:0007669"/>
    <property type="project" value="TreeGrafter"/>
</dbReference>
<evidence type="ECO:0000256" key="2">
    <source>
        <dbReference type="ARBA" id="ARBA00023015"/>
    </source>
</evidence>
<dbReference type="InterPro" id="IPR036388">
    <property type="entry name" value="WH-like_DNA-bd_sf"/>
</dbReference>
<dbReference type="Pfam" id="PF01614">
    <property type="entry name" value="IclR_C"/>
    <property type="match status" value="1"/>
</dbReference>
<dbReference type="Gene3D" id="3.30.450.40">
    <property type="match status" value="1"/>
</dbReference>
<evidence type="ECO:0000256" key="7">
    <source>
        <dbReference type="SAM" id="MobiDB-lite"/>
    </source>
</evidence>
<evidence type="ECO:0000256" key="6">
    <source>
        <dbReference type="ARBA" id="ARBA00070406"/>
    </source>
</evidence>
<dbReference type="AlphaFoldDB" id="A0A940WJA4"/>
<dbReference type="PANTHER" id="PTHR30136:SF24">
    <property type="entry name" value="HTH-TYPE TRANSCRIPTIONAL REPRESSOR ALLR"/>
    <property type="match status" value="1"/>
</dbReference>
<dbReference type="InterPro" id="IPR014757">
    <property type="entry name" value="Tscrpt_reg_IclR_C"/>
</dbReference>
<feature type="region of interest" description="Disordered" evidence="7">
    <location>
        <begin position="241"/>
        <end position="282"/>
    </location>
</feature>
<dbReference type="FunFam" id="1.10.10.10:FF:000056">
    <property type="entry name" value="IclR family transcriptional regulator"/>
    <property type="match status" value="1"/>
</dbReference>
<dbReference type="Proteomes" id="UP000674234">
    <property type="component" value="Unassembled WGS sequence"/>
</dbReference>
<keyword evidence="11" id="KW-1185">Reference proteome</keyword>
<dbReference type="InterPro" id="IPR050707">
    <property type="entry name" value="HTH_MetabolicPath_Reg"/>
</dbReference>
<dbReference type="EMBL" id="JAFCNB010000001">
    <property type="protein sequence ID" value="MBP2702216.1"/>
    <property type="molecule type" value="Genomic_DNA"/>
</dbReference>
<dbReference type="InterPro" id="IPR036390">
    <property type="entry name" value="WH_DNA-bd_sf"/>
</dbReference>
<evidence type="ECO:0000313" key="11">
    <source>
        <dbReference type="Proteomes" id="UP000674234"/>
    </source>
</evidence>
<dbReference type="GO" id="GO:0003677">
    <property type="term" value="F:DNA binding"/>
    <property type="evidence" value="ECO:0007669"/>
    <property type="project" value="UniProtKB-KW"/>
</dbReference>
<evidence type="ECO:0000256" key="4">
    <source>
        <dbReference type="ARBA" id="ARBA00023163"/>
    </source>
</evidence>
<dbReference type="Gene3D" id="1.10.10.10">
    <property type="entry name" value="Winged helix-like DNA-binding domain superfamily/Winged helix DNA-binding domain"/>
    <property type="match status" value="1"/>
</dbReference>
<dbReference type="PROSITE" id="PS51078">
    <property type="entry name" value="ICLR_ED"/>
    <property type="match status" value="1"/>
</dbReference>
<keyword evidence="2" id="KW-0805">Transcription regulation</keyword>
<dbReference type="SMART" id="SM00346">
    <property type="entry name" value="HTH_ICLR"/>
    <property type="match status" value="1"/>
</dbReference>
<dbReference type="SUPFAM" id="SSF55781">
    <property type="entry name" value="GAF domain-like"/>
    <property type="match status" value="1"/>
</dbReference>
<protein>
    <recommendedName>
        <fullName evidence="6">Glycerol operon regulatory protein</fullName>
    </recommendedName>
</protein>
<comment type="function">
    <text evidence="5">May be an activator protein for the gylABX operon.</text>
</comment>
<feature type="domain" description="HTH iclR-type" evidence="8">
    <location>
        <begin position="3"/>
        <end position="65"/>
    </location>
</feature>